<evidence type="ECO:0000256" key="1">
    <source>
        <dbReference type="ARBA" id="ARBA00012528"/>
    </source>
</evidence>
<evidence type="ECO:0000259" key="4">
    <source>
        <dbReference type="PROSITE" id="PS50887"/>
    </source>
</evidence>
<dbReference type="RefSeq" id="WP_237344089.1">
    <property type="nucleotide sequence ID" value="NZ_JABWGX010000002.1"/>
</dbReference>
<feature type="transmembrane region" description="Helical" evidence="3">
    <location>
        <begin position="117"/>
        <end position="136"/>
    </location>
</feature>
<evidence type="ECO:0000313" key="5">
    <source>
        <dbReference type="EMBL" id="MDQ0505444.1"/>
    </source>
</evidence>
<dbReference type="SUPFAM" id="SSF55073">
    <property type="entry name" value="Nucleotide cyclase"/>
    <property type="match status" value="1"/>
</dbReference>
<feature type="transmembrane region" description="Helical" evidence="3">
    <location>
        <begin position="60"/>
        <end position="82"/>
    </location>
</feature>
<dbReference type="InterPro" id="IPR043128">
    <property type="entry name" value="Rev_trsase/Diguanyl_cyclase"/>
</dbReference>
<dbReference type="SMART" id="SM00267">
    <property type="entry name" value="GGDEF"/>
    <property type="match status" value="1"/>
</dbReference>
<proteinExistence type="predicted"/>
<sequence>MGTGGLYIYTGPIIAFFFSALYFGVWTHRRERLYILLLSLSFFCFMLAALSQMLSIPRDSGLNAVVSAVIYTLCISLLAKGVALRFHEPRRDRLTVIVAVAVVVLSAYFYYVDRSLILRIYVQNFGYGIIVIAVALRMQGRRRGLDLAFFWVLLLFGLHFFVRTVLTAPILGDLARYDHLVAAGADPEELRRAFAASPFWQVMNFSVFISGLLIALMLFVAVALDVIEDFRRDSGSDTLTGLLNRRGFHLEAEAVWRDAGMRPVSIAYGDLDHFKAINDTFGHAAGDRVLKQFAEILSGELRHWDVASRFGGEEFVLLLPRASGEAALAIVERVRRALRDAVFDDLSDGRAVTVSFGIAEAGPTETPAEVIHRADVMVYAAKRSGRDRSVLDPQVPQP</sequence>
<dbReference type="Proteomes" id="UP001241747">
    <property type="component" value="Unassembled WGS sequence"/>
</dbReference>
<keyword evidence="3" id="KW-0472">Membrane</keyword>
<keyword evidence="6" id="KW-1185">Reference proteome</keyword>
<reference evidence="5 6" key="1">
    <citation type="submission" date="2023-07" db="EMBL/GenBank/DDBJ databases">
        <title>Genomic Encyclopedia of Type Strains, Phase IV (KMG-IV): sequencing the most valuable type-strain genomes for metagenomic binning, comparative biology and taxonomic classification.</title>
        <authorList>
            <person name="Goeker M."/>
        </authorList>
    </citation>
    <scope>NUCLEOTIDE SEQUENCE [LARGE SCALE GENOMIC DNA]</scope>
    <source>
        <strain evidence="5 6">DSM 3770</strain>
    </source>
</reference>
<organism evidence="5 6">
    <name type="scientific">Xanthobacter agilis</name>
    <dbReference type="NCBI Taxonomy" id="47492"/>
    <lineage>
        <taxon>Bacteria</taxon>
        <taxon>Pseudomonadati</taxon>
        <taxon>Pseudomonadota</taxon>
        <taxon>Alphaproteobacteria</taxon>
        <taxon>Hyphomicrobiales</taxon>
        <taxon>Xanthobacteraceae</taxon>
        <taxon>Xanthobacter</taxon>
    </lineage>
</organism>
<evidence type="ECO:0000256" key="3">
    <source>
        <dbReference type="SAM" id="Phobius"/>
    </source>
</evidence>
<feature type="transmembrane region" description="Helical" evidence="3">
    <location>
        <begin position="205"/>
        <end position="227"/>
    </location>
</feature>
<dbReference type="EC" id="2.7.7.65" evidence="1"/>
<protein>
    <recommendedName>
        <fullName evidence="1">diguanylate cyclase</fullName>
        <ecNumber evidence="1">2.7.7.65</ecNumber>
    </recommendedName>
</protein>
<feature type="transmembrane region" description="Helical" evidence="3">
    <location>
        <begin position="6"/>
        <end position="26"/>
    </location>
</feature>
<keyword evidence="3" id="KW-1133">Transmembrane helix</keyword>
<comment type="catalytic activity">
    <reaction evidence="2">
        <text>2 GTP = 3',3'-c-di-GMP + 2 diphosphate</text>
        <dbReference type="Rhea" id="RHEA:24898"/>
        <dbReference type="ChEBI" id="CHEBI:33019"/>
        <dbReference type="ChEBI" id="CHEBI:37565"/>
        <dbReference type="ChEBI" id="CHEBI:58805"/>
        <dbReference type="EC" id="2.7.7.65"/>
    </reaction>
</comment>
<dbReference type="PROSITE" id="PS50887">
    <property type="entry name" value="GGDEF"/>
    <property type="match status" value="1"/>
</dbReference>
<feature type="transmembrane region" description="Helical" evidence="3">
    <location>
        <begin position="148"/>
        <end position="171"/>
    </location>
</feature>
<dbReference type="PANTHER" id="PTHR45138:SF9">
    <property type="entry name" value="DIGUANYLATE CYCLASE DGCM-RELATED"/>
    <property type="match status" value="1"/>
</dbReference>
<dbReference type="Pfam" id="PF00990">
    <property type="entry name" value="GGDEF"/>
    <property type="match status" value="1"/>
</dbReference>
<feature type="transmembrane region" description="Helical" evidence="3">
    <location>
        <begin position="33"/>
        <end position="54"/>
    </location>
</feature>
<dbReference type="CDD" id="cd01949">
    <property type="entry name" value="GGDEF"/>
    <property type="match status" value="1"/>
</dbReference>
<dbReference type="InterPro" id="IPR000160">
    <property type="entry name" value="GGDEF_dom"/>
</dbReference>
<dbReference type="EMBL" id="JAUSVY010000004">
    <property type="protein sequence ID" value="MDQ0505444.1"/>
    <property type="molecule type" value="Genomic_DNA"/>
</dbReference>
<dbReference type="NCBIfam" id="TIGR00254">
    <property type="entry name" value="GGDEF"/>
    <property type="match status" value="1"/>
</dbReference>
<gene>
    <name evidence="5" type="ORF">QOZ94_002240</name>
</gene>
<accession>A0ABU0LE78</accession>
<feature type="transmembrane region" description="Helical" evidence="3">
    <location>
        <begin position="94"/>
        <end position="111"/>
    </location>
</feature>
<dbReference type="Gene3D" id="3.30.70.270">
    <property type="match status" value="1"/>
</dbReference>
<evidence type="ECO:0000313" key="6">
    <source>
        <dbReference type="Proteomes" id="UP001241747"/>
    </source>
</evidence>
<dbReference type="InterPro" id="IPR050469">
    <property type="entry name" value="Diguanylate_Cyclase"/>
</dbReference>
<evidence type="ECO:0000256" key="2">
    <source>
        <dbReference type="ARBA" id="ARBA00034247"/>
    </source>
</evidence>
<feature type="domain" description="GGDEF" evidence="4">
    <location>
        <begin position="262"/>
        <end position="394"/>
    </location>
</feature>
<dbReference type="InterPro" id="IPR029787">
    <property type="entry name" value="Nucleotide_cyclase"/>
</dbReference>
<dbReference type="PANTHER" id="PTHR45138">
    <property type="entry name" value="REGULATORY COMPONENTS OF SENSORY TRANSDUCTION SYSTEM"/>
    <property type="match status" value="1"/>
</dbReference>
<name>A0ABU0LE78_XANAG</name>
<keyword evidence="3" id="KW-0812">Transmembrane</keyword>
<comment type="caution">
    <text evidence="5">The sequence shown here is derived from an EMBL/GenBank/DDBJ whole genome shotgun (WGS) entry which is preliminary data.</text>
</comment>